<dbReference type="Gene3D" id="1.10.357.10">
    <property type="entry name" value="Tetracycline Repressor, domain 2"/>
    <property type="match status" value="1"/>
</dbReference>
<protein>
    <submittedName>
        <fullName evidence="4">TetR family transcriptional regulator</fullName>
    </submittedName>
</protein>
<evidence type="ECO:0000313" key="4">
    <source>
        <dbReference type="EMBL" id="GLG04360.1"/>
    </source>
</evidence>
<organism evidence="4 6">
    <name type="scientific">Sellimonas catena</name>
    <dbReference type="NCBI Taxonomy" id="2994035"/>
    <lineage>
        <taxon>Bacteria</taxon>
        <taxon>Bacillati</taxon>
        <taxon>Bacillota</taxon>
        <taxon>Clostridia</taxon>
        <taxon>Lachnospirales</taxon>
        <taxon>Lachnospiraceae</taxon>
        <taxon>Sellimonas</taxon>
    </lineage>
</organism>
<dbReference type="AlphaFoldDB" id="A0A9W6FE38"/>
<keyword evidence="1 2" id="KW-0238">DNA-binding</keyword>
<dbReference type="InterPro" id="IPR009057">
    <property type="entry name" value="Homeodomain-like_sf"/>
</dbReference>
<dbReference type="Proteomes" id="UP001145094">
    <property type="component" value="Unassembled WGS sequence"/>
</dbReference>
<reference evidence="5" key="3">
    <citation type="submission" date="2022-11" db="EMBL/GenBank/DDBJ databases">
        <title>Draft genome sequence of Sellimonas catena strain 18CBH55.</title>
        <authorList>
            <person name="Hisatomi A."/>
            <person name="Ohkuma M."/>
            <person name="Sakamoto M."/>
        </authorList>
    </citation>
    <scope>NUCLEOTIDE SEQUENCE</scope>
    <source>
        <strain evidence="5">18CBH55</strain>
    </source>
</reference>
<sequence length="197" mass="23051">MTGQKVDKRVARTKTRLKEGLADLMTEKSIQEITVKELVAHVHINRSTFYLHYSDISNMLENVKQELIEEIAEVMETYPPEPFSEQSVLFMKDIFFSLGRNRKLYRSLMGENGDPAFVQEVEDLVGEKCLTGLKRQFPNEMNVLKYSYRFCLSGCVGLIRYWLQKDPEESETPEEMADIAFRFIMSVIRDTHPRVRR</sequence>
<accession>A0A9W6FE38</accession>
<reference evidence="4" key="1">
    <citation type="submission" date="2022-11" db="EMBL/GenBank/DDBJ databases">
        <title>Draft genome sequence of Sellimonas catena strain 12EGH17.</title>
        <authorList>
            <person name="Atsushi H."/>
            <person name="Moriya O."/>
            <person name="Mitsuo S."/>
        </authorList>
    </citation>
    <scope>NUCLEOTIDE SEQUENCE</scope>
    <source>
        <strain evidence="4">12EGH17</strain>
    </source>
</reference>
<dbReference type="PROSITE" id="PS50977">
    <property type="entry name" value="HTH_TETR_2"/>
    <property type="match status" value="1"/>
</dbReference>
<gene>
    <name evidence="4" type="ORF">Selli1_15340</name>
    <name evidence="5" type="ORF">Selli2_02070</name>
</gene>
<dbReference type="InterPro" id="IPR001647">
    <property type="entry name" value="HTH_TetR"/>
</dbReference>
<keyword evidence="6" id="KW-1185">Reference proteome</keyword>
<reference evidence="4 6" key="5">
    <citation type="journal article" date="2023" name="Int. J. Syst. Evol. Microbiol.">
        <title>Sellimonas catena sp. nov., isolated from human faeces.</title>
        <authorList>
            <person name="Hisatomi A."/>
            <person name="Ohkuma M."/>
            <person name="Sakamoto M."/>
        </authorList>
    </citation>
    <scope>NUCLEOTIDE SEQUENCE [LARGE SCALE GENOMIC DNA]</scope>
    <source>
        <strain evidence="4 6">12EGH17</strain>
        <strain evidence="5">18CBH55</strain>
    </source>
</reference>
<evidence type="ECO:0000256" key="2">
    <source>
        <dbReference type="PROSITE-ProRule" id="PRU00335"/>
    </source>
</evidence>
<evidence type="ECO:0000256" key="1">
    <source>
        <dbReference type="ARBA" id="ARBA00023125"/>
    </source>
</evidence>
<dbReference type="PANTHER" id="PTHR43479">
    <property type="entry name" value="ACREF/ENVCD OPERON REPRESSOR-RELATED"/>
    <property type="match status" value="1"/>
</dbReference>
<dbReference type="EMBL" id="BSBO01000013">
    <property type="protein sequence ID" value="GLG04360.1"/>
    <property type="molecule type" value="Genomic_DNA"/>
</dbReference>
<name>A0A9W6FE38_9FIRM</name>
<feature type="domain" description="HTH tetR-type" evidence="3">
    <location>
        <begin position="11"/>
        <end position="71"/>
    </location>
</feature>
<evidence type="ECO:0000259" key="3">
    <source>
        <dbReference type="PROSITE" id="PS50977"/>
    </source>
</evidence>
<proteinExistence type="predicted"/>
<dbReference type="SUPFAM" id="SSF46689">
    <property type="entry name" value="Homeodomain-like"/>
    <property type="match status" value="1"/>
</dbReference>
<evidence type="ECO:0000313" key="6">
    <source>
        <dbReference type="Proteomes" id="UP001145145"/>
    </source>
</evidence>
<dbReference type="PANTHER" id="PTHR43479:SF7">
    <property type="entry name" value="TETR-FAMILY TRANSCRIPTIONAL REGULATOR"/>
    <property type="match status" value="1"/>
</dbReference>
<reference evidence="4" key="2">
    <citation type="submission" date="2022-11" db="EMBL/GenBank/DDBJ databases">
        <title>Draft genome sequence of Sellimonas catena strain 12EGH17.</title>
        <authorList>
            <person name="Hisatomi A."/>
            <person name="Ohkuma M."/>
            <person name="Sakamoto M."/>
        </authorList>
    </citation>
    <scope>NUCLEOTIDE SEQUENCE</scope>
    <source>
        <strain evidence="4">12EGH17</strain>
    </source>
</reference>
<dbReference type="InterPro" id="IPR050624">
    <property type="entry name" value="HTH-type_Tx_Regulator"/>
</dbReference>
<dbReference type="Pfam" id="PF14278">
    <property type="entry name" value="TetR_C_8"/>
    <property type="match status" value="1"/>
</dbReference>
<dbReference type="GO" id="GO:0003677">
    <property type="term" value="F:DNA binding"/>
    <property type="evidence" value="ECO:0007669"/>
    <property type="project" value="UniProtKB-UniRule"/>
</dbReference>
<dbReference type="RefSeq" id="WP_087166827.1">
    <property type="nucleotide sequence ID" value="NZ_BSBO01000013.1"/>
</dbReference>
<dbReference type="Proteomes" id="UP001145145">
    <property type="component" value="Unassembled WGS sequence"/>
</dbReference>
<comment type="caution">
    <text evidence="4">The sequence shown here is derived from an EMBL/GenBank/DDBJ whole genome shotgun (WGS) entry which is preliminary data.</text>
</comment>
<evidence type="ECO:0000313" key="5">
    <source>
        <dbReference type="EMBL" id="GLG88781.1"/>
    </source>
</evidence>
<reference evidence="5" key="4">
    <citation type="submission" date="2022-11" db="EMBL/GenBank/DDBJ databases">
        <title>Draft genome sequence of Sellimonas catena strain 18CBH55.</title>
        <authorList>
            <person name="Atsushi H."/>
            <person name="Moriya O."/>
            <person name="Mitsuo S."/>
        </authorList>
    </citation>
    <scope>NUCLEOTIDE SEQUENCE</scope>
    <source>
        <strain evidence="5">18CBH55</strain>
    </source>
</reference>
<dbReference type="EMBL" id="BSCH01000001">
    <property type="protein sequence ID" value="GLG88781.1"/>
    <property type="molecule type" value="Genomic_DNA"/>
</dbReference>
<feature type="DNA-binding region" description="H-T-H motif" evidence="2">
    <location>
        <begin position="34"/>
        <end position="53"/>
    </location>
</feature>
<dbReference type="InterPro" id="IPR039532">
    <property type="entry name" value="TetR_C_Firmicutes"/>
</dbReference>